<evidence type="ECO:0000313" key="2">
    <source>
        <dbReference type="EMBL" id="PWA38355.1"/>
    </source>
</evidence>
<feature type="region of interest" description="Disordered" evidence="1">
    <location>
        <begin position="23"/>
        <end position="87"/>
    </location>
</feature>
<sequence length="119" mass="11893">MLTPSLCKSVAAVASASITMTTITPVVDLETGEEVPTPTPLRSFPPKGSGASSEGGGSSHAGDAGVDSNLESAPEEPGSGGLVEGGGPIIQKPDVAVFCSTGSWMPPFQLWVPAFPPSI</sequence>
<protein>
    <submittedName>
        <fullName evidence="2">Uncharacterized protein</fullName>
    </submittedName>
</protein>
<dbReference type="EMBL" id="PKPP01015724">
    <property type="protein sequence ID" value="PWA38355.1"/>
    <property type="molecule type" value="Genomic_DNA"/>
</dbReference>
<evidence type="ECO:0000313" key="3">
    <source>
        <dbReference type="Proteomes" id="UP000245207"/>
    </source>
</evidence>
<name>A0A2U1KNK4_ARTAN</name>
<proteinExistence type="predicted"/>
<dbReference type="AlphaFoldDB" id="A0A2U1KNK4"/>
<dbReference type="Proteomes" id="UP000245207">
    <property type="component" value="Unassembled WGS sequence"/>
</dbReference>
<accession>A0A2U1KNK4</accession>
<gene>
    <name evidence="2" type="ORF">CTI12_AA582110</name>
</gene>
<evidence type="ECO:0000256" key="1">
    <source>
        <dbReference type="SAM" id="MobiDB-lite"/>
    </source>
</evidence>
<reference evidence="2 3" key="1">
    <citation type="journal article" date="2018" name="Mol. Plant">
        <title>The genome of Artemisia annua provides insight into the evolution of Asteraceae family and artemisinin biosynthesis.</title>
        <authorList>
            <person name="Shen Q."/>
            <person name="Zhang L."/>
            <person name="Liao Z."/>
            <person name="Wang S."/>
            <person name="Yan T."/>
            <person name="Shi P."/>
            <person name="Liu M."/>
            <person name="Fu X."/>
            <person name="Pan Q."/>
            <person name="Wang Y."/>
            <person name="Lv Z."/>
            <person name="Lu X."/>
            <person name="Zhang F."/>
            <person name="Jiang W."/>
            <person name="Ma Y."/>
            <person name="Chen M."/>
            <person name="Hao X."/>
            <person name="Li L."/>
            <person name="Tang Y."/>
            <person name="Lv G."/>
            <person name="Zhou Y."/>
            <person name="Sun X."/>
            <person name="Brodelius P.E."/>
            <person name="Rose J.K.C."/>
            <person name="Tang K."/>
        </authorList>
    </citation>
    <scope>NUCLEOTIDE SEQUENCE [LARGE SCALE GENOMIC DNA]</scope>
    <source>
        <strain evidence="3">cv. Huhao1</strain>
        <tissue evidence="2">Leaf</tissue>
    </source>
</reference>
<comment type="caution">
    <text evidence="2">The sequence shown here is derived from an EMBL/GenBank/DDBJ whole genome shotgun (WGS) entry which is preliminary data.</text>
</comment>
<organism evidence="2 3">
    <name type="scientific">Artemisia annua</name>
    <name type="common">Sweet wormwood</name>
    <dbReference type="NCBI Taxonomy" id="35608"/>
    <lineage>
        <taxon>Eukaryota</taxon>
        <taxon>Viridiplantae</taxon>
        <taxon>Streptophyta</taxon>
        <taxon>Embryophyta</taxon>
        <taxon>Tracheophyta</taxon>
        <taxon>Spermatophyta</taxon>
        <taxon>Magnoliopsida</taxon>
        <taxon>eudicotyledons</taxon>
        <taxon>Gunneridae</taxon>
        <taxon>Pentapetalae</taxon>
        <taxon>asterids</taxon>
        <taxon>campanulids</taxon>
        <taxon>Asterales</taxon>
        <taxon>Asteraceae</taxon>
        <taxon>Asteroideae</taxon>
        <taxon>Anthemideae</taxon>
        <taxon>Artemisiinae</taxon>
        <taxon>Artemisia</taxon>
    </lineage>
</organism>
<feature type="compositionally biased region" description="Gly residues" evidence="1">
    <location>
        <begin position="78"/>
        <end position="87"/>
    </location>
</feature>
<keyword evidence="3" id="KW-1185">Reference proteome</keyword>